<accession>A0A2H1YGH4</accession>
<keyword evidence="3" id="KW-1185">Reference proteome</keyword>
<proteinExistence type="predicted"/>
<evidence type="ECO:0000313" key="3">
    <source>
        <dbReference type="Proteomes" id="UP000234211"/>
    </source>
</evidence>
<feature type="transmembrane region" description="Helical" evidence="1">
    <location>
        <begin position="123"/>
        <end position="152"/>
    </location>
</feature>
<feature type="transmembrane region" description="Helical" evidence="1">
    <location>
        <begin position="172"/>
        <end position="194"/>
    </location>
</feature>
<organism evidence="2 3">
    <name type="scientific">Tenacibaculum piscium</name>
    <dbReference type="NCBI Taxonomy" id="1458515"/>
    <lineage>
        <taxon>Bacteria</taxon>
        <taxon>Pseudomonadati</taxon>
        <taxon>Bacteroidota</taxon>
        <taxon>Flavobacteriia</taxon>
        <taxon>Flavobacteriales</taxon>
        <taxon>Flavobacteriaceae</taxon>
        <taxon>Tenacibaculum</taxon>
    </lineage>
</organism>
<protein>
    <submittedName>
        <fullName evidence="2">Uncharacterized protein</fullName>
    </submittedName>
</protein>
<name>A0A2H1YGH4_9FLAO</name>
<dbReference type="OrthoDB" id="709028at2"/>
<keyword evidence="1" id="KW-0812">Transmembrane</keyword>
<feature type="transmembrane region" description="Helical" evidence="1">
    <location>
        <begin position="36"/>
        <end position="58"/>
    </location>
</feature>
<gene>
    <name evidence="2" type="ORF">TNO020_260023</name>
</gene>
<evidence type="ECO:0000313" key="2">
    <source>
        <dbReference type="EMBL" id="SOS74596.1"/>
    </source>
</evidence>
<feature type="transmembrane region" description="Helical" evidence="1">
    <location>
        <begin position="78"/>
        <end position="95"/>
    </location>
</feature>
<dbReference type="EMBL" id="OENF01000019">
    <property type="protein sequence ID" value="SOS74596.1"/>
    <property type="molecule type" value="Genomic_DNA"/>
</dbReference>
<keyword evidence="1" id="KW-0472">Membrane</keyword>
<evidence type="ECO:0000256" key="1">
    <source>
        <dbReference type="SAM" id="Phobius"/>
    </source>
</evidence>
<sequence length="213" mass="25288">MELDKYKKAWRNQSKETNNVSKTAIYKMAHARSSSIVKWIFIIGILEFLFWLILNLFTANSKYLKIYQELGLTTIIDITYYIHYTVIAIFLYAFYKNYASISISDTTKILIKKILNTRKTVKYYVYFNLIYMILVYIVLLYCIITDLDFLIAYYKNQGITPPTNKNKLSMTLIIGAVTLLSVMFGFLWIFYRIIYGTLIRKLNKNYKELTKFE</sequence>
<dbReference type="AlphaFoldDB" id="A0A2H1YGH4"/>
<dbReference type="Proteomes" id="UP000234211">
    <property type="component" value="Unassembled WGS sequence"/>
</dbReference>
<dbReference type="RefSeq" id="WP_101917089.1">
    <property type="nucleotide sequence ID" value="NZ_OENF01000019.1"/>
</dbReference>
<keyword evidence="1" id="KW-1133">Transmembrane helix</keyword>
<reference evidence="3" key="1">
    <citation type="submission" date="2017-11" db="EMBL/GenBank/DDBJ databases">
        <authorList>
            <person name="Duchaud E."/>
        </authorList>
    </citation>
    <scope>NUCLEOTIDE SEQUENCE [LARGE SCALE GENOMIC DNA]</scope>
    <source>
        <strain evidence="3">Tenacibaculum sp. TNO020</strain>
    </source>
</reference>